<evidence type="ECO:0000313" key="6">
    <source>
        <dbReference type="EMBL" id="RXN86120.1"/>
    </source>
</evidence>
<dbReference type="InterPro" id="IPR017871">
    <property type="entry name" value="ABC_transporter-like_CS"/>
</dbReference>
<dbReference type="EMBL" id="PYAL01000006">
    <property type="protein sequence ID" value="RXN86120.1"/>
    <property type="molecule type" value="Genomic_DNA"/>
</dbReference>
<dbReference type="CDD" id="cd03219">
    <property type="entry name" value="ABC_Mj1267_LivG_branched"/>
    <property type="match status" value="1"/>
</dbReference>
<reference evidence="6 7" key="1">
    <citation type="journal article" date="2017" name="Int. J. Syst. Evol. Microbiol.">
        <title>Achromobacter aloeverae sp. nov., isolated from the root of Aloe vera (L.) Burm.f.</title>
        <authorList>
            <person name="Kuncharoen N."/>
            <person name="Muramatsu Y."/>
            <person name="Shibata C."/>
            <person name="Kamakura Y."/>
            <person name="Nakagawa Y."/>
            <person name="Tanasupawat S."/>
        </authorList>
    </citation>
    <scope>NUCLEOTIDE SEQUENCE [LARGE SCALE GENOMIC DNA]</scope>
    <source>
        <strain evidence="6 7">AVA-1</strain>
    </source>
</reference>
<dbReference type="Proteomes" id="UP000290849">
    <property type="component" value="Unassembled WGS sequence"/>
</dbReference>
<dbReference type="InterPro" id="IPR027417">
    <property type="entry name" value="P-loop_NTPase"/>
</dbReference>
<name>A0A4Q1HGB9_9BURK</name>
<dbReference type="GO" id="GO:0016887">
    <property type="term" value="F:ATP hydrolysis activity"/>
    <property type="evidence" value="ECO:0007669"/>
    <property type="project" value="InterPro"/>
</dbReference>
<dbReference type="SMART" id="SM00382">
    <property type="entry name" value="AAA"/>
    <property type="match status" value="1"/>
</dbReference>
<evidence type="ECO:0000259" key="5">
    <source>
        <dbReference type="PROSITE" id="PS50893"/>
    </source>
</evidence>
<dbReference type="RefSeq" id="WP_129152289.1">
    <property type="nucleotide sequence ID" value="NZ_JBHSDO010000017.1"/>
</dbReference>
<evidence type="ECO:0000256" key="3">
    <source>
        <dbReference type="ARBA" id="ARBA00022741"/>
    </source>
</evidence>
<keyword evidence="4 6" id="KW-0067">ATP-binding</keyword>
<protein>
    <submittedName>
        <fullName evidence="6">ABC transporter ATP-binding protein</fullName>
    </submittedName>
</protein>
<dbReference type="InterPro" id="IPR032823">
    <property type="entry name" value="BCA_ABC_TP_C"/>
</dbReference>
<dbReference type="Pfam" id="PF00005">
    <property type="entry name" value="ABC_tran"/>
    <property type="match status" value="1"/>
</dbReference>
<evidence type="ECO:0000256" key="2">
    <source>
        <dbReference type="ARBA" id="ARBA00022475"/>
    </source>
</evidence>
<keyword evidence="3" id="KW-0547">Nucleotide-binding</keyword>
<dbReference type="Gene3D" id="3.40.50.300">
    <property type="entry name" value="P-loop containing nucleotide triphosphate hydrolases"/>
    <property type="match status" value="1"/>
</dbReference>
<organism evidence="6 7">
    <name type="scientific">Achromobacter aloeverae</name>
    <dbReference type="NCBI Taxonomy" id="1750518"/>
    <lineage>
        <taxon>Bacteria</taxon>
        <taxon>Pseudomonadati</taxon>
        <taxon>Pseudomonadota</taxon>
        <taxon>Betaproteobacteria</taxon>
        <taxon>Burkholderiales</taxon>
        <taxon>Alcaligenaceae</taxon>
        <taxon>Achromobacter</taxon>
    </lineage>
</organism>
<dbReference type="GO" id="GO:0005886">
    <property type="term" value="C:plasma membrane"/>
    <property type="evidence" value="ECO:0007669"/>
    <property type="project" value="TreeGrafter"/>
</dbReference>
<dbReference type="InterPro" id="IPR051120">
    <property type="entry name" value="ABC_AA/LPS_Transport"/>
</dbReference>
<dbReference type="OrthoDB" id="5291558at2"/>
<accession>A0A4Q1HGB9</accession>
<keyword evidence="1" id="KW-0813">Transport</keyword>
<gene>
    <name evidence="6" type="ORF">C7R54_20480</name>
</gene>
<dbReference type="PROSITE" id="PS50893">
    <property type="entry name" value="ABC_TRANSPORTER_2"/>
    <property type="match status" value="1"/>
</dbReference>
<feature type="domain" description="ABC transporter" evidence="5">
    <location>
        <begin position="2"/>
        <end position="249"/>
    </location>
</feature>
<dbReference type="SUPFAM" id="SSF52540">
    <property type="entry name" value="P-loop containing nucleoside triphosphate hydrolases"/>
    <property type="match status" value="1"/>
</dbReference>
<dbReference type="InterPro" id="IPR003439">
    <property type="entry name" value="ABC_transporter-like_ATP-bd"/>
</dbReference>
<evidence type="ECO:0000256" key="1">
    <source>
        <dbReference type="ARBA" id="ARBA00022448"/>
    </source>
</evidence>
<keyword evidence="7" id="KW-1185">Reference proteome</keyword>
<sequence length="250" mass="26869">MLRVENMTVRFGGLTAVNDLSFQVEQGEIFTMMGPNGAGKTTAFNAVTGFVRPAAGQVSYKGQSLLDRAPDDIAALGIRRTFQNNGILREMTVLENVLTGLELAIPHAFWRTVVGAPSARRAEREAVARSRAILARLGIAELADRTAGDLSFGQQRLVEIARALVADAQLIMLDEPAVGLSPSDRHQLGIVLRGLAGQGIAIVLVEHVQDLVMAVSDRILVLNYGKCLAEGEPEAVRNNKAVLEAYLGQE</sequence>
<evidence type="ECO:0000256" key="4">
    <source>
        <dbReference type="ARBA" id="ARBA00022840"/>
    </source>
</evidence>
<dbReference type="InterPro" id="IPR003593">
    <property type="entry name" value="AAA+_ATPase"/>
</dbReference>
<keyword evidence="2" id="KW-0472">Membrane</keyword>
<dbReference type="PROSITE" id="PS00211">
    <property type="entry name" value="ABC_TRANSPORTER_1"/>
    <property type="match status" value="1"/>
</dbReference>
<dbReference type="GO" id="GO:0005524">
    <property type="term" value="F:ATP binding"/>
    <property type="evidence" value="ECO:0007669"/>
    <property type="project" value="UniProtKB-KW"/>
</dbReference>
<dbReference type="PANTHER" id="PTHR45772">
    <property type="entry name" value="CONSERVED COMPONENT OF ABC TRANSPORTER FOR NATURAL AMINO ACIDS-RELATED"/>
    <property type="match status" value="1"/>
</dbReference>
<dbReference type="AlphaFoldDB" id="A0A4Q1HGB9"/>
<keyword evidence="2" id="KW-1003">Cell membrane</keyword>
<dbReference type="FunFam" id="3.40.50.300:FF:000421">
    <property type="entry name" value="Branched-chain amino acid ABC transporter ATP-binding protein"/>
    <property type="match status" value="1"/>
</dbReference>
<dbReference type="PANTHER" id="PTHR45772:SF9">
    <property type="entry name" value="CONSERVED COMPONENT OF ABC TRANSPORTER FOR NATURAL AMINO ACIDS"/>
    <property type="match status" value="1"/>
</dbReference>
<dbReference type="Pfam" id="PF12399">
    <property type="entry name" value="BCA_ABC_TP_C"/>
    <property type="match status" value="1"/>
</dbReference>
<comment type="caution">
    <text evidence="6">The sequence shown here is derived from an EMBL/GenBank/DDBJ whole genome shotgun (WGS) entry which is preliminary data.</text>
</comment>
<proteinExistence type="predicted"/>
<evidence type="ECO:0000313" key="7">
    <source>
        <dbReference type="Proteomes" id="UP000290849"/>
    </source>
</evidence>